<reference evidence="1" key="1">
    <citation type="submission" date="2019-01" db="EMBL/GenBank/DDBJ databases">
        <title>Draft genome sequences of three monokaryotic isolates of the white-rot basidiomycete fungus Dichomitus squalens.</title>
        <authorList>
            <consortium name="DOE Joint Genome Institute"/>
            <person name="Lopez S.C."/>
            <person name="Andreopoulos B."/>
            <person name="Pangilinan J."/>
            <person name="Lipzen A."/>
            <person name="Riley R."/>
            <person name="Ahrendt S."/>
            <person name="Ng V."/>
            <person name="Barry K."/>
            <person name="Daum C."/>
            <person name="Grigoriev I.V."/>
            <person name="Hilden K.S."/>
            <person name="Makela M.R."/>
            <person name="de Vries R.P."/>
        </authorList>
    </citation>
    <scope>NUCLEOTIDE SEQUENCE [LARGE SCALE GENOMIC DNA]</scope>
    <source>
        <strain evidence="1">OM18370.1</strain>
    </source>
</reference>
<evidence type="ECO:0008006" key="2">
    <source>
        <dbReference type="Google" id="ProtNLM"/>
    </source>
</evidence>
<dbReference type="OrthoDB" id="2724825at2759"/>
<dbReference type="EMBL" id="ML143394">
    <property type="protein sequence ID" value="TBU32668.1"/>
    <property type="molecule type" value="Genomic_DNA"/>
</dbReference>
<proteinExistence type="predicted"/>
<gene>
    <name evidence="1" type="ORF">BD311DRAFT_775289</name>
</gene>
<dbReference type="SUPFAM" id="SSF52047">
    <property type="entry name" value="RNI-like"/>
    <property type="match status" value="1"/>
</dbReference>
<protein>
    <recommendedName>
        <fullName evidence="2">F-box domain-containing protein</fullName>
    </recommendedName>
</protein>
<dbReference type="Proteomes" id="UP000292957">
    <property type="component" value="Unassembled WGS sequence"/>
</dbReference>
<dbReference type="Gene3D" id="3.80.10.10">
    <property type="entry name" value="Ribonuclease Inhibitor"/>
    <property type="match status" value="1"/>
</dbReference>
<dbReference type="AlphaFoldDB" id="A0A4Q9MYY5"/>
<organism evidence="1">
    <name type="scientific">Dichomitus squalens</name>
    <dbReference type="NCBI Taxonomy" id="114155"/>
    <lineage>
        <taxon>Eukaryota</taxon>
        <taxon>Fungi</taxon>
        <taxon>Dikarya</taxon>
        <taxon>Basidiomycota</taxon>
        <taxon>Agaricomycotina</taxon>
        <taxon>Agaricomycetes</taxon>
        <taxon>Polyporales</taxon>
        <taxon>Polyporaceae</taxon>
        <taxon>Dichomitus</taxon>
    </lineage>
</organism>
<sequence length="405" mass="44506">MTSLPDLPPELYDCVLDCLSDDKPTLRRCALASRQWLPRVQHHLFRSIYIDWSNCYAFTRLLQSNPALGLHVATLEIEGAFGIFSMDRLHGATLDAWLRSIPPSFPPQLSNLTKLELALITIDAELVRRFFGRLSGISHLTLWACALTSFDVFVELFASFPDLKRLSIAFTQEWETGPRPIAAFPEGVILPRIEVVDMTSCCDNFKVLQWLVAQNLHTAIHTFSCSRVPWSSICVLRNVLGALAPTLRTLKVGFGDNGAMSDDFPSASSSWAQNALSPLAALTTVTLEIQTGRIAVVPFTLLLLVHLPVPALRTLTFAVKCGEYDSALGELWPRMAATTASVARATPLERVVVCAKEKSEDGVASGASFPYRGLPSFDFAEMESAVVAAFAAKGLEKMLTFVKKD</sequence>
<dbReference type="InterPro" id="IPR032675">
    <property type="entry name" value="LRR_dom_sf"/>
</dbReference>
<name>A0A4Q9MYY5_9APHY</name>
<accession>A0A4Q9MYY5</accession>
<evidence type="ECO:0000313" key="1">
    <source>
        <dbReference type="EMBL" id="TBU32668.1"/>
    </source>
</evidence>